<dbReference type="Proteomes" id="UP000764045">
    <property type="component" value="Unassembled WGS sequence"/>
</dbReference>
<accession>A0A938WKV5</accession>
<gene>
    <name evidence="2" type="ORF">H6B30_04410</name>
</gene>
<dbReference type="AlphaFoldDB" id="A0A938WKV5"/>
<dbReference type="EMBL" id="JACJJL010000005">
    <property type="protein sequence ID" value="MBM6661005.1"/>
    <property type="molecule type" value="Genomic_DNA"/>
</dbReference>
<evidence type="ECO:0000256" key="1">
    <source>
        <dbReference type="ARBA" id="ARBA00022801"/>
    </source>
</evidence>
<name>A0A938WKV5_9BACT</name>
<dbReference type="InterPro" id="IPR006439">
    <property type="entry name" value="HAD-SF_hydro_IA"/>
</dbReference>
<dbReference type="PRINTS" id="PR00413">
    <property type="entry name" value="HADHALOGNASE"/>
</dbReference>
<evidence type="ECO:0000313" key="3">
    <source>
        <dbReference type="Proteomes" id="UP000764045"/>
    </source>
</evidence>
<dbReference type="NCBIfam" id="TIGR01549">
    <property type="entry name" value="HAD-SF-IA-v1"/>
    <property type="match status" value="1"/>
</dbReference>
<dbReference type="Gene3D" id="3.40.50.1000">
    <property type="entry name" value="HAD superfamily/HAD-like"/>
    <property type="match status" value="1"/>
</dbReference>
<keyword evidence="3" id="KW-1185">Reference proteome</keyword>
<dbReference type="InterPro" id="IPR051540">
    <property type="entry name" value="S-2-haloacid_dehalogenase"/>
</dbReference>
<dbReference type="NCBIfam" id="TIGR01509">
    <property type="entry name" value="HAD-SF-IA-v3"/>
    <property type="match status" value="1"/>
</dbReference>
<dbReference type="InterPro" id="IPR036412">
    <property type="entry name" value="HAD-like_sf"/>
</dbReference>
<reference evidence="2 3" key="1">
    <citation type="journal article" date="2021" name="Sci. Rep.">
        <title>The distribution of antibiotic resistance genes in chicken gut microbiota commensals.</title>
        <authorList>
            <person name="Juricova H."/>
            <person name="Matiasovicova J."/>
            <person name="Kubasova T."/>
            <person name="Cejkova D."/>
            <person name="Rychlik I."/>
        </authorList>
    </citation>
    <scope>NUCLEOTIDE SEQUENCE [LARGE SCALE GENOMIC DNA]</scope>
    <source>
        <strain evidence="2 3">An819</strain>
    </source>
</reference>
<comment type="caution">
    <text evidence="2">The sequence shown here is derived from an EMBL/GenBank/DDBJ whole genome shotgun (WGS) entry which is preliminary data.</text>
</comment>
<evidence type="ECO:0000313" key="2">
    <source>
        <dbReference type="EMBL" id="MBM6661005.1"/>
    </source>
</evidence>
<dbReference type="SUPFAM" id="SSF56784">
    <property type="entry name" value="HAD-like"/>
    <property type="match status" value="1"/>
</dbReference>
<protein>
    <submittedName>
        <fullName evidence="2">HAD family hydrolase</fullName>
    </submittedName>
</protein>
<proteinExistence type="predicted"/>
<dbReference type="GO" id="GO:0016787">
    <property type="term" value="F:hydrolase activity"/>
    <property type="evidence" value="ECO:0007669"/>
    <property type="project" value="UniProtKB-KW"/>
</dbReference>
<sequence>MASDILTGSRGCIFDYGGTLDTGGNHWGRVIWHSYERMGVPVGEELFREAYVYAERELGRNPIIQPDYTFEKTLSVKLRIEMEHIGRCMGGFDAPKWHGAVLADLYGSVKAETARSRDVLARLAGRMPLVLVSNFYGNIHTVLGEFGLDGLFAGVVESAVVGVRKPDPQIFSLGVKALGMEPGEVTVVGDSYAKDIVPAKAAGCHTVWMRGEGWTDDEAADTSAADFTIHRLAELL</sequence>
<dbReference type="Pfam" id="PF00702">
    <property type="entry name" value="Hydrolase"/>
    <property type="match status" value="1"/>
</dbReference>
<dbReference type="InterPro" id="IPR023214">
    <property type="entry name" value="HAD_sf"/>
</dbReference>
<dbReference type="RefSeq" id="WP_205108311.1">
    <property type="nucleotide sequence ID" value="NZ_JACJJL010000005.1"/>
</dbReference>
<dbReference type="PANTHER" id="PTHR43316">
    <property type="entry name" value="HYDROLASE, HALOACID DELAHOGENASE-RELATED"/>
    <property type="match status" value="1"/>
</dbReference>
<dbReference type="PANTHER" id="PTHR43316:SF3">
    <property type="entry name" value="HALOACID DEHALOGENASE, TYPE II (AFU_ORTHOLOGUE AFUA_2G07750)-RELATED"/>
    <property type="match status" value="1"/>
</dbReference>
<keyword evidence="1 2" id="KW-0378">Hydrolase</keyword>
<organism evidence="2 3">
    <name type="scientific">Marseilla massiliensis</name>
    <dbReference type="NCBI Taxonomy" id="1841864"/>
    <lineage>
        <taxon>Bacteria</taxon>
        <taxon>Pseudomonadati</taxon>
        <taxon>Bacteroidota</taxon>
        <taxon>Bacteroidia</taxon>
        <taxon>Bacteroidales</taxon>
        <taxon>Prevotellaceae</taxon>
        <taxon>Marseilla</taxon>
    </lineage>
</organism>